<dbReference type="PANTHER" id="PTHR38834">
    <property type="entry name" value="PERIPLASMIC SUBSTRATE BINDING PROTEIN FAMILY 3"/>
    <property type="match status" value="1"/>
</dbReference>
<dbReference type="AlphaFoldDB" id="E3BFN2"/>
<feature type="domain" description="Solute-binding protein family 3/N-terminal" evidence="1">
    <location>
        <begin position="29"/>
        <end position="234"/>
    </location>
</feature>
<dbReference type="STRING" id="796620.VIBC2010_10487"/>
<organism evidence="2 3">
    <name type="scientific">Vibrio caribbeanicus ATCC BAA-2122</name>
    <dbReference type="NCBI Taxonomy" id="796620"/>
    <lineage>
        <taxon>Bacteria</taxon>
        <taxon>Pseudomonadati</taxon>
        <taxon>Pseudomonadota</taxon>
        <taxon>Gammaproteobacteria</taxon>
        <taxon>Vibrionales</taxon>
        <taxon>Vibrionaceae</taxon>
        <taxon>Vibrio</taxon>
    </lineage>
</organism>
<dbReference type="Pfam" id="PF00497">
    <property type="entry name" value="SBP_bac_3"/>
    <property type="match status" value="1"/>
</dbReference>
<reference evidence="2 3" key="1">
    <citation type="journal article" date="2012" name="Int. J. Syst. Evol. Microbiol.">
        <title>Vibrio caribbeanicus sp. nov., isolated from the marine sponge Scleritoderma cyanea.</title>
        <authorList>
            <person name="Hoffmann M."/>
            <person name="Monday S.R."/>
            <person name="Allard M.W."/>
            <person name="Strain E.A."/>
            <person name="Whittaker P."/>
            <person name="Naum M."/>
            <person name="McCarthy P.J."/>
            <person name="Lopez J.V."/>
            <person name="Fischer M."/>
            <person name="Brown E.W."/>
        </authorList>
    </citation>
    <scope>NUCLEOTIDE SEQUENCE [LARGE SCALE GENOMIC DNA]</scope>
    <source>
        <strain evidence="2 3">ATCC BAA-2122</strain>
    </source>
</reference>
<accession>E3BFN2</accession>
<dbReference type="eggNOG" id="COG0834">
    <property type="taxonomic scope" value="Bacteria"/>
</dbReference>
<sequence length="253" mass="28916">MRVSIFVFLMAIFLIPIVNSSQINTLSYVTEQYPPYNYKQNNITKGIAIDILVEASSQIQSPIDINNIKVQPWATAYRSALITPDTVLFSTTRTQLREHIFQWAGPISQTKIVVLGRKDRNFTINGPLALAQYRIGVIRDDVGEQLLVELGVPRDSMIENTVPQKLVHQFISGEVDLWAYEENVAKWWLKESGQSPEDYEAVFTLSEGDLYFAFNLGTDRALVRKLQEGINQLKLKIDDNGKSRYQVILDKYR</sequence>
<dbReference type="InterPro" id="IPR001638">
    <property type="entry name" value="Solute-binding_3/MltF_N"/>
</dbReference>
<dbReference type="RefSeq" id="WP_009599732.1">
    <property type="nucleotide sequence ID" value="NZ_AEIU01000022.1"/>
</dbReference>
<comment type="caution">
    <text evidence="2">The sequence shown here is derived from an EMBL/GenBank/DDBJ whole genome shotgun (WGS) entry which is preliminary data.</text>
</comment>
<protein>
    <recommendedName>
        <fullName evidence="1">Solute-binding protein family 3/N-terminal domain-containing protein</fullName>
    </recommendedName>
</protein>
<evidence type="ECO:0000313" key="2">
    <source>
        <dbReference type="EMBL" id="EFP98210.1"/>
    </source>
</evidence>
<proteinExistence type="predicted"/>
<dbReference type="EMBL" id="AEIU01000022">
    <property type="protein sequence ID" value="EFP98210.1"/>
    <property type="molecule type" value="Genomic_DNA"/>
</dbReference>
<keyword evidence="3" id="KW-1185">Reference proteome</keyword>
<dbReference type="Gene3D" id="3.40.190.10">
    <property type="entry name" value="Periplasmic binding protein-like II"/>
    <property type="match status" value="2"/>
</dbReference>
<dbReference type="OrthoDB" id="8587856at2"/>
<evidence type="ECO:0000313" key="3">
    <source>
        <dbReference type="Proteomes" id="UP000002943"/>
    </source>
</evidence>
<evidence type="ECO:0000259" key="1">
    <source>
        <dbReference type="Pfam" id="PF00497"/>
    </source>
</evidence>
<name>E3BFN2_9VIBR</name>
<dbReference type="SUPFAM" id="SSF53850">
    <property type="entry name" value="Periplasmic binding protein-like II"/>
    <property type="match status" value="1"/>
</dbReference>
<dbReference type="Proteomes" id="UP000002943">
    <property type="component" value="Unassembled WGS sequence"/>
</dbReference>
<gene>
    <name evidence="2" type="ORF">VIBC2010_10487</name>
</gene>
<dbReference type="PANTHER" id="PTHR38834:SF3">
    <property type="entry name" value="SOLUTE-BINDING PROTEIN FAMILY 3_N-TERMINAL DOMAIN-CONTAINING PROTEIN"/>
    <property type="match status" value="1"/>
</dbReference>